<feature type="domain" description="Peptidase S33 tripeptidyl aminopeptidase-like C-terminal" evidence="2">
    <location>
        <begin position="241"/>
        <end position="297"/>
    </location>
</feature>
<reference evidence="4 5" key="1">
    <citation type="submission" date="2019-04" db="EMBL/GenBank/DDBJ databases">
        <title>Altererythrobacter aquimixticola sp. nov., isolated from sediment of junction between the ocean and a freshwater spring.</title>
        <authorList>
            <person name="Yoon J.-H."/>
        </authorList>
    </citation>
    <scope>NUCLEOTIDE SEQUENCE [LARGE SCALE GENOMIC DNA]</scope>
    <source>
        <strain evidence="4 5">SSKS-13</strain>
    </source>
</reference>
<organism evidence="4 5">
    <name type="scientific">Alteraurantiacibacter aquimixticola</name>
    <dbReference type="NCBI Taxonomy" id="2489173"/>
    <lineage>
        <taxon>Bacteria</taxon>
        <taxon>Pseudomonadati</taxon>
        <taxon>Pseudomonadota</taxon>
        <taxon>Alphaproteobacteria</taxon>
        <taxon>Sphingomonadales</taxon>
        <taxon>Erythrobacteraceae</taxon>
        <taxon>Alteraurantiacibacter</taxon>
    </lineage>
</organism>
<protein>
    <submittedName>
        <fullName evidence="4">Alpha/beta hydrolase</fullName>
    </submittedName>
</protein>
<dbReference type="GO" id="GO:0016787">
    <property type="term" value="F:hydrolase activity"/>
    <property type="evidence" value="ECO:0007669"/>
    <property type="project" value="UniProtKB-KW"/>
</dbReference>
<feature type="domain" description="AB hydrolase-1" evidence="3">
    <location>
        <begin position="110"/>
        <end position="213"/>
    </location>
</feature>
<dbReference type="Proteomes" id="UP000309389">
    <property type="component" value="Unassembled WGS sequence"/>
</dbReference>
<dbReference type="PANTHER" id="PTHR12277">
    <property type="entry name" value="ALPHA/BETA HYDROLASE DOMAIN-CONTAINING PROTEIN"/>
    <property type="match status" value="1"/>
</dbReference>
<comment type="caution">
    <text evidence="4">The sequence shown here is derived from an EMBL/GenBank/DDBJ whole genome shotgun (WGS) entry which is preliminary data.</text>
</comment>
<evidence type="ECO:0000256" key="1">
    <source>
        <dbReference type="SAM" id="Phobius"/>
    </source>
</evidence>
<dbReference type="InterPro" id="IPR013595">
    <property type="entry name" value="Pept_S33_TAP-like_C"/>
</dbReference>
<dbReference type="Pfam" id="PF12697">
    <property type="entry name" value="Abhydrolase_6"/>
    <property type="match status" value="1"/>
</dbReference>
<keyword evidence="5" id="KW-1185">Reference proteome</keyword>
<keyword evidence="1" id="KW-0472">Membrane</keyword>
<keyword evidence="1" id="KW-0812">Transmembrane</keyword>
<dbReference type="Pfam" id="PF08386">
    <property type="entry name" value="Abhydrolase_4"/>
    <property type="match status" value="1"/>
</dbReference>
<dbReference type="Gene3D" id="3.40.50.1820">
    <property type="entry name" value="alpha/beta hydrolase"/>
    <property type="match status" value="1"/>
</dbReference>
<dbReference type="PANTHER" id="PTHR12277:SF81">
    <property type="entry name" value="PROTEIN ABHD13"/>
    <property type="match status" value="1"/>
</dbReference>
<dbReference type="EMBL" id="SSHH01000004">
    <property type="protein sequence ID" value="TIX49054.1"/>
    <property type="molecule type" value="Genomic_DNA"/>
</dbReference>
<sequence>MTKRASTPRISSKRCSRRCATTVLAWKRRGPERGRAVMIAKLAIGTIVIVALAFVAMVATLYIYQRSLIYPIPPLNRSVPEGFELVRYTTEDGLELQAGYRAPVEGMPTLLFFHGNATDWQSTFRTTELLAARGYGVLAAEYRGYNGNPGKPSEQGLYRDGRAAYAWLRERVTSPADIVLVGNSLGSGVATELASKVQARALMLIAPFKSMTATAANSYPFAPVNYLLQDRFENIAKIASVPVPLLVVHGEQDALIPLAHARELADTHAASQMVVLPGYGHNMSGEDAAQVPQVEFLARLARRD</sequence>
<dbReference type="SUPFAM" id="SSF53474">
    <property type="entry name" value="alpha/beta-Hydrolases"/>
    <property type="match status" value="1"/>
</dbReference>
<evidence type="ECO:0000313" key="5">
    <source>
        <dbReference type="Proteomes" id="UP000309389"/>
    </source>
</evidence>
<accession>A0A4T3EZQ5</accession>
<proteinExistence type="predicted"/>
<dbReference type="InterPro" id="IPR029058">
    <property type="entry name" value="AB_hydrolase_fold"/>
</dbReference>
<evidence type="ECO:0000313" key="4">
    <source>
        <dbReference type="EMBL" id="TIX49054.1"/>
    </source>
</evidence>
<keyword evidence="1" id="KW-1133">Transmembrane helix</keyword>
<evidence type="ECO:0000259" key="2">
    <source>
        <dbReference type="Pfam" id="PF08386"/>
    </source>
</evidence>
<gene>
    <name evidence="4" type="ORF">E5222_15105</name>
</gene>
<dbReference type="AlphaFoldDB" id="A0A4T3EZQ5"/>
<feature type="transmembrane region" description="Helical" evidence="1">
    <location>
        <begin position="36"/>
        <end position="64"/>
    </location>
</feature>
<evidence type="ECO:0000259" key="3">
    <source>
        <dbReference type="Pfam" id="PF12697"/>
    </source>
</evidence>
<keyword evidence="4" id="KW-0378">Hydrolase</keyword>
<dbReference type="InterPro" id="IPR000073">
    <property type="entry name" value="AB_hydrolase_1"/>
</dbReference>
<dbReference type="OrthoDB" id="9798884at2"/>
<name>A0A4T3EZQ5_9SPHN</name>